<dbReference type="GO" id="GO:0008982">
    <property type="term" value="F:protein-N(PI)-phosphohistidine-sugar phosphotransferase activity"/>
    <property type="evidence" value="ECO:0007669"/>
    <property type="project" value="UniProtKB-UniRule"/>
</dbReference>
<evidence type="ECO:0000256" key="4">
    <source>
        <dbReference type="ARBA" id="ARBA00022597"/>
    </source>
</evidence>
<keyword evidence="2 8" id="KW-0813">Transport</keyword>
<keyword evidence="3 8" id="KW-1003">Cell membrane</keyword>
<comment type="function">
    <text evidence="8">The phosphoenolpyruvate-dependent sugar phosphotransferase system (PTS), a major carbohydrate active -transport system, catalyzes the phosphorylation of incoming sugar substrates concomitant with their translocation across the cell membrane.</text>
</comment>
<feature type="transmembrane region" description="Helical" evidence="9">
    <location>
        <begin position="409"/>
        <end position="429"/>
    </location>
</feature>
<dbReference type="InterPro" id="IPR004501">
    <property type="entry name" value="PTS_EIIC_3"/>
</dbReference>
<feature type="transmembrane region" description="Helical" evidence="9">
    <location>
        <begin position="224"/>
        <end position="249"/>
    </location>
</feature>
<dbReference type="OrthoDB" id="1651152at2"/>
<feature type="domain" description="PTS EIIC type-3" evidence="10">
    <location>
        <begin position="9"/>
        <end position="429"/>
    </location>
</feature>
<proteinExistence type="predicted"/>
<dbReference type="PANTHER" id="PTHR33989:SF4">
    <property type="entry name" value="PTS SYSTEM N,N'-DIACETYLCHITOBIOSE-SPECIFIC EIIC COMPONENT"/>
    <property type="match status" value="1"/>
</dbReference>
<dbReference type="InterPro" id="IPR051088">
    <property type="entry name" value="PTS_Sugar-EIIC/EIIB"/>
</dbReference>
<evidence type="ECO:0000256" key="3">
    <source>
        <dbReference type="ARBA" id="ARBA00022475"/>
    </source>
</evidence>
<evidence type="ECO:0000256" key="9">
    <source>
        <dbReference type="SAM" id="Phobius"/>
    </source>
</evidence>
<feature type="transmembrane region" description="Helical" evidence="9">
    <location>
        <begin position="88"/>
        <end position="107"/>
    </location>
</feature>
<keyword evidence="7 8" id="KW-0472">Membrane</keyword>
<evidence type="ECO:0000256" key="1">
    <source>
        <dbReference type="ARBA" id="ARBA00004651"/>
    </source>
</evidence>
<evidence type="ECO:0000313" key="11">
    <source>
        <dbReference type="EMBL" id="KRM28695.1"/>
    </source>
</evidence>
<evidence type="ECO:0000256" key="8">
    <source>
        <dbReference type="PIRNR" id="PIRNR006351"/>
    </source>
</evidence>
<accession>A0A0R1XEZ8</accession>
<evidence type="ECO:0000256" key="6">
    <source>
        <dbReference type="ARBA" id="ARBA00022989"/>
    </source>
</evidence>
<protein>
    <recommendedName>
        <fullName evidence="8">Permease IIC component</fullName>
    </recommendedName>
</protein>
<keyword evidence="4 8" id="KW-0762">Sugar transport</keyword>
<comment type="caution">
    <text evidence="11">The sequence shown here is derived from an EMBL/GenBank/DDBJ whole genome shotgun (WGS) entry which is preliminary data.</text>
</comment>
<evidence type="ECO:0000256" key="7">
    <source>
        <dbReference type="ARBA" id="ARBA00023136"/>
    </source>
</evidence>
<feature type="transmembrane region" description="Helical" evidence="9">
    <location>
        <begin position="193"/>
        <end position="212"/>
    </location>
</feature>
<keyword evidence="6 9" id="KW-1133">Transmembrane helix</keyword>
<dbReference type="eggNOG" id="COG1455">
    <property type="taxonomic scope" value="Bacteria"/>
</dbReference>
<feature type="transmembrane region" description="Helical" evidence="9">
    <location>
        <begin position="303"/>
        <end position="323"/>
    </location>
</feature>
<dbReference type="PATRIC" id="fig|1122147.4.peg.1762"/>
<dbReference type="GO" id="GO:0005886">
    <property type="term" value="C:plasma membrane"/>
    <property type="evidence" value="ECO:0007669"/>
    <property type="project" value="UniProtKB-SubCell"/>
</dbReference>
<feature type="transmembrane region" description="Helical" evidence="9">
    <location>
        <begin position="25"/>
        <end position="46"/>
    </location>
</feature>
<feature type="transmembrane region" description="Helical" evidence="9">
    <location>
        <begin position="113"/>
        <end position="131"/>
    </location>
</feature>
<dbReference type="EMBL" id="AZFW01000029">
    <property type="protein sequence ID" value="KRM28695.1"/>
    <property type="molecule type" value="Genomic_DNA"/>
</dbReference>
<comment type="subcellular location">
    <subcellularLocation>
        <location evidence="1">Cell membrane</location>
        <topology evidence="1">Multi-pass membrane protein</topology>
    </subcellularLocation>
</comment>
<feature type="transmembrane region" description="Helical" evidence="9">
    <location>
        <begin position="152"/>
        <end position="173"/>
    </location>
</feature>
<dbReference type="Pfam" id="PF02378">
    <property type="entry name" value="PTS_EIIC"/>
    <property type="match status" value="1"/>
</dbReference>
<dbReference type="PROSITE" id="PS51105">
    <property type="entry name" value="PTS_EIIC_TYPE_3"/>
    <property type="match status" value="1"/>
</dbReference>
<reference evidence="11 12" key="1">
    <citation type="journal article" date="2015" name="Genome Announc.">
        <title>Expanding the biotechnology potential of lactobacilli through comparative genomics of 213 strains and associated genera.</title>
        <authorList>
            <person name="Sun Z."/>
            <person name="Harris H.M."/>
            <person name="McCann A."/>
            <person name="Guo C."/>
            <person name="Argimon S."/>
            <person name="Zhang W."/>
            <person name="Yang X."/>
            <person name="Jeffery I.B."/>
            <person name="Cooney J.C."/>
            <person name="Kagawa T.F."/>
            <person name="Liu W."/>
            <person name="Song Y."/>
            <person name="Salvetti E."/>
            <person name="Wrobel A."/>
            <person name="Rasinkangas P."/>
            <person name="Parkhill J."/>
            <person name="Rea M.C."/>
            <person name="O'Sullivan O."/>
            <person name="Ritari J."/>
            <person name="Douillard F.P."/>
            <person name="Paul Ross R."/>
            <person name="Yang R."/>
            <person name="Briner A.E."/>
            <person name="Felis G.E."/>
            <person name="de Vos W.M."/>
            <person name="Barrangou R."/>
            <person name="Klaenhammer T.R."/>
            <person name="Caufield P.W."/>
            <person name="Cui Y."/>
            <person name="Zhang H."/>
            <person name="O'Toole P.W."/>
        </authorList>
    </citation>
    <scope>NUCLEOTIDE SEQUENCE [LARGE SCALE GENOMIC DNA]</scope>
    <source>
        <strain evidence="11 12">DSM 16991</strain>
    </source>
</reference>
<sequence length="475" mass="52022">MFSPLENWLAARYLHIQTVIRKKKVYIAVTHTLGSLLPFVIIGSMLQAVSRSIFMQNGFFYSIYHIGEWLPAARSIGQVMNALSDITINFSLFLGAFLFAKYLARLYNLNDGIVGWVAMLAAMILQVNLLAGVSRINIGSSLTNNGGGVHNIFVGLLVGLAATQAYRGCAWIASHWQHAPATWQEETFVTRGLHAVFPVSVVLAVAVGLSLLISLTGQNGFAGLLLYSIALPRWAFSHAIVTIMLITLWNNVLNVVGLSGPLSPFSQLTVDSTQSSKNLTVALKTGSLNNLPYRVTFHTVYDVYGAMGGNGMTLALVVAIILLSRQPDRRKVGWWALFPTLMNFNDIALVGFPILFNPIYIVPYLLAPLVSMTVGWMPLHFGWVPPVVYNTFNTGPGFLTAFLGTNGNWAALLTSVLAFLAGLLVYVPFIRIDNLAWLQTLTGELPTQQQEEAKLSGEELIPARPHPAIKKTESY</sequence>
<dbReference type="AlphaFoldDB" id="A0A0R1XEZ8"/>
<evidence type="ECO:0000256" key="2">
    <source>
        <dbReference type="ARBA" id="ARBA00022448"/>
    </source>
</evidence>
<organism evidence="11 12">
    <name type="scientific">Schleiferilactobacillus harbinensis DSM 16991</name>
    <dbReference type="NCBI Taxonomy" id="1122147"/>
    <lineage>
        <taxon>Bacteria</taxon>
        <taxon>Bacillati</taxon>
        <taxon>Bacillota</taxon>
        <taxon>Bacilli</taxon>
        <taxon>Lactobacillales</taxon>
        <taxon>Lactobacillaceae</taxon>
        <taxon>Schleiferilactobacillus</taxon>
    </lineage>
</organism>
<dbReference type="RefSeq" id="WP_051225429.1">
    <property type="nucleotide sequence ID" value="NZ_AUEH01000049.1"/>
</dbReference>
<gene>
    <name evidence="11" type="ORF">FC91_GL001703</name>
</gene>
<dbReference type="Proteomes" id="UP000050949">
    <property type="component" value="Unassembled WGS sequence"/>
</dbReference>
<dbReference type="PANTHER" id="PTHR33989">
    <property type="match status" value="1"/>
</dbReference>
<dbReference type="InterPro" id="IPR004796">
    <property type="entry name" value="PTS_IIC_cello"/>
</dbReference>
<dbReference type="InterPro" id="IPR003352">
    <property type="entry name" value="PTS_EIIC"/>
</dbReference>
<dbReference type="GO" id="GO:0009401">
    <property type="term" value="P:phosphoenolpyruvate-dependent sugar phosphotransferase system"/>
    <property type="evidence" value="ECO:0007669"/>
    <property type="project" value="InterPro"/>
</dbReference>
<keyword evidence="5 9" id="KW-0812">Transmembrane</keyword>
<evidence type="ECO:0000259" key="10">
    <source>
        <dbReference type="PROSITE" id="PS51105"/>
    </source>
</evidence>
<evidence type="ECO:0000256" key="5">
    <source>
        <dbReference type="ARBA" id="ARBA00022692"/>
    </source>
</evidence>
<dbReference type="PIRSF" id="PIRSF006351">
    <property type="entry name" value="PTS_EIIC-Cellobiose"/>
    <property type="match status" value="1"/>
</dbReference>
<evidence type="ECO:0000313" key="12">
    <source>
        <dbReference type="Proteomes" id="UP000050949"/>
    </source>
</evidence>
<name>A0A0R1XEZ8_9LACO</name>